<evidence type="ECO:0000259" key="2">
    <source>
        <dbReference type="Pfam" id="PF12705"/>
    </source>
</evidence>
<proteinExistence type="predicted"/>
<dbReference type="Proteomes" id="UP001157914">
    <property type="component" value="Unassembled WGS sequence"/>
</dbReference>
<feature type="domain" description="PD-(D/E)XK endonuclease-like" evidence="2">
    <location>
        <begin position="768"/>
        <end position="1001"/>
    </location>
</feature>
<keyword evidence="3" id="KW-0547">Nucleotide-binding</keyword>
<dbReference type="InterPro" id="IPR014153">
    <property type="entry name" value="Ds_break_AddB"/>
</dbReference>
<dbReference type="RefSeq" id="WP_283404637.1">
    <property type="nucleotide sequence ID" value="NZ_BAAAEA010000002.1"/>
</dbReference>
<dbReference type="InterPro" id="IPR011604">
    <property type="entry name" value="PDDEXK-like_dom_sf"/>
</dbReference>
<dbReference type="Pfam" id="PF12705">
    <property type="entry name" value="PDDEXK_1"/>
    <property type="match status" value="1"/>
</dbReference>
<feature type="region of interest" description="Disordered" evidence="1">
    <location>
        <begin position="1023"/>
        <end position="1044"/>
    </location>
</feature>
<protein>
    <submittedName>
        <fullName evidence="3">DNA helicase/exodeoxyribonuclease V, subunit B</fullName>
    </submittedName>
</protein>
<comment type="caution">
    <text evidence="3">The sequence shown here is derived from an EMBL/GenBank/DDBJ whole genome shotgun (WGS) entry which is preliminary data.</text>
</comment>
<keyword evidence="3" id="KW-0378">Hydrolase</keyword>
<gene>
    <name evidence="3" type="ORF">SAMN06265374_4084</name>
</gene>
<evidence type="ECO:0000313" key="4">
    <source>
        <dbReference type="Proteomes" id="UP001157914"/>
    </source>
</evidence>
<dbReference type="SUPFAM" id="SSF52540">
    <property type="entry name" value="P-loop containing nucleoside triphosphate hydrolases"/>
    <property type="match status" value="1"/>
</dbReference>
<dbReference type="GO" id="GO:0004386">
    <property type="term" value="F:helicase activity"/>
    <property type="evidence" value="ECO:0007669"/>
    <property type="project" value="UniProtKB-KW"/>
</dbReference>
<name>A0ABY1PK19_9HYPH</name>
<dbReference type="EMBL" id="FXTT01000006">
    <property type="protein sequence ID" value="SMP35701.1"/>
    <property type="molecule type" value="Genomic_DNA"/>
</dbReference>
<keyword evidence="4" id="KW-1185">Reference proteome</keyword>
<sequence length="1044" mass="114149">MPDQQRFFTIPPSVPFLKTLVEALVNGTLVRGFEPRSDPLALSDVTLYLPTRRAARLLPDLFKECFGGRPVLLPAIRPVGDAEEDLQVLTGGPDLEPLDPPMPLLERHLTMTRLVMAWKGTLRREALSLKSGEPLGIPASAADAAWLAGDLLALMDEVETEEADWGDVAGLVPEDHARYWQITLDFLQIVQSAWPAHLAERGLMDPMVQRSQLIRREAERLRSHPPKGPVIVAGVTGSVPATAELLKAVAGLENGFIVLPGLDTRLDDRSWEVIGERQAGKGEARSISQPLPGHPQYSLKQLLGRLGMTRTGFTALGPAPEPDLDLRETLVSEALRPADTSDGWTAFLNEMDERERACALENVGIMTGRNEADEALSVATALREAVQLGQAAALISPDRMLTRRVAAELIRWNIQVDDSAGRPLDQTAPAVLALLAARLALGGCEPIDLLSLLKHPLARLGMPVKDIRSASRALERGVVRGPRPRPGTAGLRAAVEASRRASDTPHVPRWKKIHEGDWDVISSLVDRLGDALQPLEDLAGASEPVPVAELARRHVDVVQAVAREEDGSLSELYAGEAGEALAAFLTGLLEADHSGLAIHPAEWPSVLPALMVGQAVRRRLPGDPRVQILGPMEARLQSFDFVVLGGLNEGIWPQRTRNDPWLNRPMKRELGLEPPERRLGAAAHDFSQGMGARRVLLSRSGRSDGAPTVASRWLQRLTTLAGPTVTSAMEERGAYYTKFAAYLDQPLGSVTPAERPSPRPPIAARPETLSITEIERLIRDPYAIYARHVLKLQPVDPIGGEPGAADKGNLIHDALARFLTVWDCPMDESAVAALIGIGDDLFEPLDAFPALRALWWPRFQRIAKEFVGYEAKRSLEVEKRYLEIGGGVPLALPGFDFRLRGRADRIDVMKDGTLSIIDYKTGQVPSQKQVDALLSPQLPLTAAMVKRGGFSDIPASEPISDLLYLQLKGGSDPVLEAGRNPKETALEDLIEDAWSRLEQLIAHYAKEETGYLSRARVMRERQQDGPYDHLARTQEWAIGGEETE</sequence>
<keyword evidence="3" id="KW-0347">Helicase</keyword>
<feature type="compositionally biased region" description="Basic and acidic residues" evidence="1">
    <location>
        <begin position="1023"/>
        <end position="1032"/>
    </location>
</feature>
<accession>A0ABY1PK19</accession>
<evidence type="ECO:0000256" key="1">
    <source>
        <dbReference type="SAM" id="MobiDB-lite"/>
    </source>
</evidence>
<dbReference type="InterPro" id="IPR038726">
    <property type="entry name" value="PDDEXK_AddAB-type"/>
</dbReference>
<reference evidence="3 4" key="1">
    <citation type="submission" date="2017-05" db="EMBL/GenBank/DDBJ databases">
        <authorList>
            <person name="Varghese N."/>
            <person name="Submissions S."/>
        </authorList>
    </citation>
    <scope>NUCLEOTIDE SEQUENCE [LARGE SCALE GENOMIC DNA]</scope>
    <source>
        <strain evidence="3 4">DSM 15949</strain>
    </source>
</reference>
<dbReference type="NCBIfam" id="TIGR02786">
    <property type="entry name" value="addB_alphas"/>
    <property type="match status" value="1"/>
</dbReference>
<dbReference type="Gene3D" id="3.90.320.10">
    <property type="match status" value="1"/>
</dbReference>
<organism evidence="3 4">
    <name type="scientific">Roseibium denhamense</name>
    <dbReference type="NCBI Taxonomy" id="76305"/>
    <lineage>
        <taxon>Bacteria</taxon>
        <taxon>Pseudomonadati</taxon>
        <taxon>Pseudomonadota</taxon>
        <taxon>Alphaproteobacteria</taxon>
        <taxon>Hyphomicrobiales</taxon>
        <taxon>Stappiaceae</taxon>
        <taxon>Roseibium</taxon>
    </lineage>
</organism>
<keyword evidence="3" id="KW-0067">ATP-binding</keyword>
<evidence type="ECO:0000313" key="3">
    <source>
        <dbReference type="EMBL" id="SMP35701.1"/>
    </source>
</evidence>
<dbReference type="InterPro" id="IPR027417">
    <property type="entry name" value="P-loop_NTPase"/>
</dbReference>